<keyword evidence="8 12" id="KW-0547">Nucleotide-binding</keyword>
<feature type="binding site" evidence="13">
    <location>
        <begin position="414"/>
        <end position="423"/>
    </location>
    <ligand>
        <name>ATP</name>
        <dbReference type="ChEBI" id="CHEBI:30616"/>
    </ligand>
</feature>
<evidence type="ECO:0000256" key="5">
    <source>
        <dbReference type="ARBA" id="ARBA00022598"/>
    </source>
</evidence>
<evidence type="ECO:0000256" key="3">
    <source>
        <dbReference type="ARBA" id="ARBA00012214"/>
    </source>
</evidence>
<dbReference type="Gene3D" id="3.30.1490.80">
    <property type="match status" value="1"/>
</dbReference>
<comment type="catalytic activity">
    <reaction evidence="11">
        <text>gamma-L-glutamyl-L-cysteine + glycine + ATP = glutathione + ADP + phosphate + H(+)</text>
        <dbReference type="Rhea" id="RHEA:13557"/>
        <dbReference type="ChEBI" id="CHEBI:15378"/>
        <dbReference type="ChEBI" id="CHEBI:30616"/>
        <dbReference type="ChEBI" id="CHEBI:43474"/>
        <dbReference type="ChEBI" id="CHEBI:57305"/>
        <dbReference type="ChEBI" id="CHEBI:57925"/>
        <dbReference type="ChEBI" id="CHEBI:58173"/>
        <dbReference type="ChEBI" id="CHEBI:456216"/>
        <dbReference type="EC" id="6.3.2.3"/>
    </reaction>
    <physiologicalReaction direction="left-to-right" evidence="11">
        <dbReference type="Rhea" id="RHEA:13558"/>
    </physiologicalReaction>
</comment>
<dbReference type="NCBIfam" id="TIGR01986">
    <property type="entry name" value="glut_syn_euk"/>
    <property type="match status" value="1"/>
</dbReference>
<keyword evidence="10 12" id="KW-0460">Magnesium</keyword>
<dbReference type="GO" id="GO:0005829">
    <property type="term" value="C:cytosol"/>
    <property type="evidence" value="ECO:0007669"/>
    <property type="project" value="TreeGrafter"/>
</dbReference>
<evidence type="ECO:0000259" key="15">
    <source>
        <dbReference type="Pfam" id="PF03199"/>
    </source>
</evidence>
<keyword evidence="5 12" id="KW-0436">Ligase</keyword>
<feature type="binding site" evidence="13">
    <location>
        <position position="514"/>
    </location>
    <ligand>
        <name>ATP</name>
        <dbReference type="ChEBI" id="CHEBI:30616"/>
    </ligand>
</feature>
<comment type="similarity">
    <text evidence="2 12">Belongs to the eukaryotic GSH synthase family.</text>
</comment>
<comment type="cofactor">
    <cofactor evidence="12 14">
        <name>Mg(2+)</name>
        <dbReference type="ChEBI" id="CHEBI:18420"/>
    </cofactor>
    <text evidence="12 14">Binds 1 Mg(2+) ion per subunit.</text>
</comment>
<evidence type="ECO:0000256" key="10">
    <source>
        <dbReference type="ARBA" id="ARBA00022842"/>
    </source>
</evidence>
<dbReference type="FunFam" id="3.30.1490.50:FF:000002">
    <property type="entry name" value="Glutathione synthetase"/>
    <property type="match status" value="1"/>
</dbReference>
<feature type="binding site" evidence="13">
    <location>
        <position position="480"/>
    </location>
    <ligand>
        <name>ATP</name>
        <dbReference type="ChEBI" id="CHEBI:30616"/>
    </ligand>
</feature>
<evidence type="ECO:0000256" key="9">
    <source>
        <dbReference type="ARBA" id="ARBA00022840"/>
    </source>
</evidence>
<dbReference type="EC" id="6.3.2.3" evidence="3 12"/>
<dbReference type="GO" id="GO:0000287">
    <property type="term" value="F:magnesium ion binding"/>
    <property type="evidence" value="ECO:0007669"/>
    <property type="project" value="UniProtKB-UniRule"/>
</dbReference>
<dbReference type="InterPro" id="IPR005615">
    <property type="entry name" value="Glutathione_synthase"/>
</dbReference>
<dbReference type="AlphaFoldDB" id="A0A915K7M1"/>
<feature type="binding site" evidence="13">
    <location>
        <position position="506"/>
    </location>
    <ligand>
        <name>substrate</name>
    </ligand>
</feature>
<dbReference type="InterPro" id="IPR004887">
    <property type="entry name" value="GSH_synth_subst-bd"/>
</dbReference>
<evidence type="ECO:0000256" key="2">
    <source>
        <dbReference type="ARBA" id="ARBA00010385"/>
    </source>
</evidence>
<dbReference type="Pfam" id="PF03917">
    <property type="entry name" value="GSH_synth_ATP"/>
    <property type="match status" value="1"/>
</dbReference>
<evidence type="ECO:0000256" key="13">
    <source>
        <dbReference type="PIRSR" id="PIRSR001558-1"/>
    </source>
</evidence>
<evidence type="ECO:0000256" key="7">
    <source>
        <dbReference type="ARBA" id="ARBA00022723"/>
    </source>
</evidence>
<dbReference type="GO" id="GO:0043295">
    <property type="term" value="F:glutathione binding"/>
    <property type="evidence" value="ECO:0007669"/>
    <property type="project" value="UniProtKB-UniRule"/>
</dbReference>
<dbReference type="Gene3D" id="3.30.1490.50">
    <property type="match status" value="1"/>
</dbReference>
<evidence type="ECO:0000256" key="14">
    <source>
        <dbReference type="PIRSR" id="PIRSR001558-2"/>
    </source>
</evidence>
<feature type="binding site" evidence="13">
    <location>
        <position position="174"/>
    </location>
    <ligand>
        <name>ATP</name>
        <dbReference type="ChEBI" id="CHEBI:30616"/>
    </ligand>
</feature>
<evidence type="ECO:0000256" key="12">
    <source>
        <dbReference type="PIRNR" id="PIRNR001558"/>
    </source>
</evidence>
<evidence type="ECO:0000256" key="8">
    <source>
        <dbReference type="ARBA" id="ARBA00022741"/>
    </source>
</evidence>
<dbReference type="InterPro" id="IPR014042">
    <property type="entry name" value="Glutathione_synthase_a-hlx"/>
</dbReference>
<organism evidence="16 17">
    <name type="scientific">Romanomermis culicivorax</name>
    <name type="common">Nematode worm</name>
    <dbReference type="NCBI Taxonomy" id="13658"/>
    <lineage>
        <taxon>Eukaryota</taxon>
        <taxon>Metazoa</taxon>
        <taxon>Ecdysozoa</taxon>
        <taxon>Nematoda</taxon>
        <taxon>Enoplea</taxon>
        <taxon>Dorylaimia</taxon>
        <taxon>Mermithida</taxon>
        <taxon>Mermithoidea</taxon>
        <taxon>Mermithidae</taxon>
        <taxon>Romanomermis</taxon>
    </lineage>
</organism>
<keyword evidence="16" id="KW-1185">Reference proteome</keyword>
<feature type="binding site" evidence="13">
    <location>
        <position position="508"/>
    </location>
    <ligand>
        <name>ATP</name>
        <dbReference type="ChEBI" id="CHEBI:30616"/>
    </ligand>
</feature>
<proteinExistence type="inferred from homology"/>
<dbReference type="Proteomes" id="UP000887565">
    <property type="component" value="Unplaced"/>
</dbReference>
<dbReference type="PANTHER" id="PTHR11130">
    <property type="entry name" value="GLUTATHIONE SYNTHETASE"/>
    <property type="match status" value="1"/>
</dbReference>
<dbReference type="Pfam" id="PF03199">
    <property type="entry name" value="GSH_synthase"/>
    <property type="match status" value="1"/>
</dbReference>
<reference evidence="17" key="1">
    <citation type="submission" date="2022-11" db="UniProtKB">
        <authorList>
            <consortium name="WormBaseParasite"/>
        </authorList>
    </citation>
    <scope>IDENTIFICATION</scope>
</reference>
<keyword evidence="7 12" id="KW-0479">Metal-binding</keyword>
<dbReference type="SUPFAM" id="SSF52440">
    <property type="entry name" value="PreATP-grasp domain"/>
    <property type="match status" value="1"/>
</dbReference>
<dbReference type="Gene3D" id="3.40.50.1760">
    <property type="entry name" value="Glutathione synthase, substrate-binding domain superfamily, eukaryotic"/>
    <property type="match status" value="1"/>
</dbReference>
<protein>
    <recommendedName>
        <fullName evidence="4 12">Glutathione synthetase</fullName>
        <shortName evidence="12">GSH-S</shortName>
        <ecNumber evidence="3 12">6.3.2.3</ecNumber>
    </recommendedName>
</protein>
<dbReference type="PIRSF" id="PIRSF001558">
    <property type="entry name" value="GSHase"/>
    <property type="match status" value="1"/>
</dbReference>
<keyword evidence="9 12" id="KW-0067">ATP-binding</keyword>
<evidence type="ECO:0000256" key="1">
    <source>
        <dbReference type="ARBA" id="ARBA00004965"/>
    </source>
</evidence>
<dbReference type="InterPro" id="IPR014049">
    <property type="entry name" value="Glutathione_synthase_N_euk"/>
</dbReference>
<evidence type="ECO:0000256" key="11">
    <source>
        <dbReference type="ARBA" id="ARBA00048871"/>
    </source>
</evidence>
<feature type="binding site" evidence="13">
    <location>
        <position position="425"/>
    </location>
    <ligand>
        <name>ATP</name>
        <dbReference type="ChEBI" id="CHEBI:30616"/>
    </ligand>
</feature>
<dbReference type="Gene3D" id="1.10.1080.10">
    <property type="entry name" value="Glutathione Synthetase, Chain A, domain 3"/>
    <property type="match status" value="1"/>
</dbReference>
<feature type="binding site" evidence="13">
    <location>
        <begin position="447"/>
        <end position="450"/>
    </location>
    <ligand>
        <name>ATP</name>
        <dbReference type="ChEBI" id="CHEBI:30616"/>
    </ligand>
</feature>
<feature type="binding site" evidence="14">
    <location>
        <position position="174"/>
    </location>
    <ligand>
        <name>Mg(2+)</name>
        <dbReference type="ChEBI" id="CHEBI:18420"/>
    </ligand>
</feature>
<dbReference type="InterPro" id="IPR037013">
    <property type="entry name" value="GSH-S_sub-bd_sf"/>
</dbReference>
<comment type="pathway">
    <text evidence="1 12">Sulfur metabolism; glutathione biosynthesis; glutathione from L-cysteine and L-glutamate: step 2/2.</text>
</comment>
<dbReference type="Gene3D" id="3.30.470.20">
    <property type="entry name" value="ATP-grasp fold, B domain"/>
    <property type="match status" value="1"/>
</dbReference>
<dbReference type="OMA" id="CPPISYH"/>
<dbReference type="SUPFAM" id="SSF56059">
    <property type="entry name" value="Glutathione synthetase ATP-binding domain-like"/>
    <property type="match status" value="1"/>
</dbReference>
<evidence type="ECO:0000313" key="16">
    <source>
        <dbReference type="Proteomes" id="UP000887565"/>
    </source>
</evidence>
<feature type="binding site" evidence="14">
    <location>
        <position position="418"/>
    </location>
    <ligand>
        <name>Mg(2+)</name>
        <dbReference type="ChEBI" id="CHEBI:18420"/>
    </ligand>
</feature>
<evidence type="ECO:0000256" key="6">
    <source>
        <dbReference type="ARBA" id="ARBA00022684"/>
    </source>
</evidence>
<sequence length="531" mass="61176">MTTFLKQFNMVNDLSMENEVRSTSCIEEEKISEELIEELVDTARDYAQGNGINMRLKGQTNSAMVEHISFTILPSVIEKSLFQQACDVHADMSLLYHKVAFDYNFLQQSLQRVAIGDEFTHNLIRIYVKLYETDLLDKTLALTIQRSDYMFHQPISTPQINDRRRRILCLKQVEVNNIASSFAGISSRVTKLHKYLLRRFADQLKLDYNKIPDNDALCTVAGGLTAAWEYYNTKYGTSDTCILVVVEDLNRNVTDQRAIEEEILKRSNYIVKIVRATFSECHQNMQYDETNRILKIKSKDDKFSCEIGVIYFRTGYIPQQYADENAWTVRQTMEMSRAVKCPWIGAHLAGTKKIQQILAAKENIRFFFPEESQSIIREKLCDTFVGLYGLEKNDENTDTIVRRACRDYHQFVLKPQLEGGGNNFYGMDIKDKLEKMTDDQRESYILMDRIHPRIVRNRPIVASDCALRMKRPFFCDMVNELGTFGYFLSDGPNNILVNYAGGYLLRTKKVSNDEGGVMAGASAIDSPYFLD</sequence>
<feature type="domain" description="Glutathione synthase substrate-binding" evidence="15">
    <location>
        <begin position="240"/>
        <end position="349"/>
    </location>
</feature>
<dbReference type="GO" id="GO:0004363">
    <property type="term" value="F:glutathione synthase activity"/>
    <property type="evidence" value="ECO:0007669"/>
    <property type="project" value="UniProtKB-UniRule"/>
</dbReference>
<evidence type="ECO:0000256" key="4">
    <source>
        <dbReference type="ARBA" id="ARBA00020821"/>
    </source>
</evidence>
<dbReference type="PANTHER" id="PTHR11130:SF0">
    <property type="entry name" value="GLUTATHIONE SYNTHETASE"/>
    <property type="match status" value="1"/>
</dbReference>
<dbReference type="GO" id="GO:0005524">
    <property type="term" value="F:ATP binding"/>
    <property type="evidence" value="ECO:0007669"/>
    <property type="project" value="UniProtKB-UniRule"/>
</dbReference>
<name>A0A915K7M1_ROMCU</name>
<feature type="binding site" evidence="13">
    <location>
        <position position="352"/>
    </location>
    <ligand>
        <name>ATP</name>
        <dbReference type="ChEBI" id="CHEBI:30616"/>
    </ligand>
</feature>
<accession>A0A915K7M1</accession>
<dbReference type="WBParaSite" id="nRc.2.0.1.t33892-RA">
    <property type="protein sequence ID" value="nRc.2.0.1.t33892-RA"/>
    <property type="gene ID" value="nRc.2.0.1.g33892"/>
</dbReference>
<dbReference type="InterPro" id="IPR014709">
    <property type="entry name" value="Glutathione_synthase_C_euk"/>
</dbReference>
<dbReference type="InterPro" id="IPR016185">
    <property type="entry name" value="PreATP-grasp_dom_sf"/>
</dbReference>
<feature type="binding site" evidence="14">
    <location>
        <position position="176"/>
    </location>
    <ligand>
        <name>Mg(2+)</name>
        <dbReference type="ChEBI" id="CHEBI:18420"/>
    </ligand>
</feature>
<feature type="binding site" evidence="13">
    <location>
        <position position="146"/>
    </location>
    <ligand>
        <name>substrate</name>
    </ligand>
</feature>
<feature type="binding site" evidence="13">
    <location>
        <position position="256"/>
    </location>
    <ligand>
        <name>substrate</name>
    </ligand>
</feature>
<evidence type="ECO:0000313" key="17">
    <source>
        <dbReference type="WBParaSite" id="nRc.2.0.1.t33892-RA"/>
    </source>
</evidence>
<keyword evidence="6 12" id="KW-0317">Glutathione biosynthesis</keyword>